<dbReference type="EMBL" id="BGPR01014037">
    <property type="protein sequence ID" value="GBN63410.1"/>
    <property type="molecule type" value="Genomic_DNA"/>
</dbReference>
<sequence length="184" mass="21158">MNRMFTALIQENRSFKEGERSFVFNFLCSNKCDDSTVHKLFKALLCRIDRSYDIATFGARVTGQSQVLQLTQMAWWPRHSTFQSIHLSRSVTIAPRIVNPPTTNHSDSRPPSSPISSLNHAPQVSSHTHARSTYSRWLICDPHSIWSDRYPVWLDTQPFVSHHSTNYFSNRRPVLVGIGRICVE</sequence>
<dbReference type="Proteomes" id="UP000499080">
    <property type="component" value="Unassembled WGS sequence"/>
</dbReference>
<organism evidence="2 3">
    <name type="scientific">Araneus ventricosus</name>
    <name type="common">Orbweaver spider</name>
    <name type="synonym">Epeira ventricosa</name>
    <dbReference type="NCBI Taxonomy" id="182803"/>
    <lineage>
        <taxon>Eukaryota</taxon>
        <taxon>Metazoa</taxon>
        <taxon>Ecdysozoa</taxon>
        <taxon>Arthropoda</taxon>
        <taxon>Chelicerata</taxon>
        <taxon>Arachnida</taxon>
        <taxon>Araneae</taxon>
        <taxon>Araneomorphae</taxon>
        <taxon>Entelegynae</taxon>
        <taxon>Araneoidea</taxon>
        <taxon>Araneidae</taxon>
        <taxon>Araneus</taxon>
    </lineage>
</organism>
<reference evidence="2 3" key="1">
    <citation type="journal article" date="2019" name="Sci. Rep.">
        <title>Orb-weaving spider Araneus ventricosus genome elucidates the spidroin gene catalogue.</title>
        <authorList>
            <person name="Kono N."/>
            <person name="Nakamura H."/>
            <person name="Ohtoshi R."/>
            <person name="Moran D.A.P."/>
            <person name="Shinohara A."/>
            <person name="Yoshida Y."/>
            <person name="Fujiwara M."/>
            <person name="Mori M."/>
            <person name="Tomita M."/>
            <person name="Arakawa K."/>
        </authorList>
    </citation>
    <scope>NUCLEOTIDE SEQUENCE [LARGE SCALE GENOMIC DNA]</scope>
</reference>
<feature type="region of interest" description="Disordered" evidence="1">
    <location>
        <begin position="98"/>
        <end position="122"/>
    </location>
</feature>
<gene>
    <name evidence="2" type="ORF">AVEN_252008_1</name>
</gene>
<dbReference type="AlphaFoldDB" id="A0A4Y2QJD8"/>
<evidence type="ECO:0000313" key="2">
    <source>
        <dbReference type="EMBL" id="GBN63410.1"/>
    </source>
</evidence>
<protein>
    <submittedName>
        <fullName evidence="2">Uncharacterized protein</fullName>
    </submittedName>
</protein>
<evidence type="ECO:0000313" key="3">
    <source>
        <dbReference type="Proteomes" id="UP000499080"/>
    </source>
</evidence>
<evidence type="ECO:0000256" key="1">
    <source>
        <dbReference type="SAM" id="MobiDB-lite"/>
    </source>
</evidence>
<comment type="caution">
    <text evidence="2">The sequence shown here is derived from an EMBL/GenBank/DDBJ whole genome shotgun (WGS) entry which is preliminary data.</text>
</comment>
<accession>A0A4Y2QJD8</accession>
<keyword evidence="3" id="KW-1185">Reference proteome</keyword>
<proteinExistence type="predicted"/>
<name>A0A4Y2QJD8_ARAVE</name>